<evidence type="ECO:0000313" key="2">
    <source>
        <dbReference type="EMBL" id="KFB46930.1"/>
    </source>
</evidence>
<gene>
    <name evidence="2" type="ORF">ZHAS_00014941</name>
</gene>
<feature type="region of interest" description="Disordered" evidence="1">
    <location>
        <begin position="1"/>
        <end position="20"/>
    </location>
</feature>
<dbReference type="EnsemblMetazoa" id="ASIC014941-RA">
    <property type="protein sequence ID" value="ASIC014941-PA"/>
    <property type="gene ID" value="ASIC014941"/>
</dbReference>
<evidence type="ECO:0000256" key="1">
    <source>
        <dbReference type="SAM" id="MobiDB-lite"/>
    </source>
</evidence>
<reference evidence="2 4" key="1">
    <citation type="journal article" date="2014" name="BMC Genomics">
        <title>Genome sequence of Anopheles sinensis provides insight into genetics basis of mosquito competence for malaria parasites.</title>
        <authorList>
            <person name="Zhou D."/>
            <person name="Zhang D."/>
            <person name="Ding G."/>
            <person name="Shi L."/>
            <person name="Hou Q."/>
            <person name="Ye Y."/>
            <person name="Xu Y."/>
            <person name="Zhou H."/>
            <person name="Xiong C."/>
            <person name="Li S."/>
            <person name="Yu J."/>
            <person name="Hong S."/>
            <person name="Yu X."/>
            <person name="Zou P."/>
            <person name="Chen C."/>
            <person name="Chang X."/>
            <person name="Wang W."/>
            <person name="Lv Y."/>
            <person name="Sun Y."/>
            <person name="Ma L."/>
            <person name="Shen B."/>
            <person name="Zhu C."/>
        </authorList>
    </citation>
    <scope>NUCLEOTIDE SEQUENCE [LARGE SCALE GENOMIC DNA]</scope>
</reference>
<name>A0A084W9N6_ANOSI</name>
<evidence type="ECO:0000313" key="3">
    <source>
        <dbReference type="EnsemblMetazoa" id="ASIC014941-PA"/>
    </source>
</evidence>
<dbReference type="AlphaFoldDB" id="A0A084W9N6"/>
<accession>A0A084W9N6</accession>
<dbReference type="EMBL" id="ATLV01021848">
    <property type="status" value="NOT_ANNOTATED_CDS"/>
    <property type="molecule type" value="Genomic_DNA"/>
</dbReference>
<evidence type="ECO:0000313" key="4">
    <source>
        <dbReference type="Proteomes" id="UP000030765"/>
    </source>
</evidence>
<dbReference type="Proteomes" id="UP000030765">
    <property type="component" value="Unassembled WGS sequence"/>
</dbReference>
<dbReference type="VEuPathDB" id="VectorBase:ASIC014941"/>
<organism evidence="2">
    <name type="scientific">Anopheles sinensis</name>
    <name type="common">Mosquito</name>
    <dbReference type="NCBI Taxonomy" id="74873"/>
    <lineage>
        <taxon>Eukaryota</taxon>
        <taxon>Metazoa</taxon>
        <taxon>Ecdysozoa</taxon>
        <taxon>Arthropoda</taxon>
        <taxon>Hexapoda</taxon>
        <taxon>Insecta</taxon>
        <taxon>Pterygota</taxon>
        <taxon>Neoptera</taxon>
        <taxon>Endopterygota</taxon>
        <taxon>Diptera</taxon>
        <taxon>Nematocera</taxon>
        <taxon>Culicoidea</taxon>
        <taxon>Culicidae</taxon>
        <taxon>Anophelinae</taxon>
        <taxon>Anopheles</taxon>
    </lineage>
</organism>
<proteinExistence type="predicted"/>
<dbReference type="EMBL" id="KE525324">
    <property type="protein sequence ID" value="KFB46930.1"/>
    <property type="molecule type" value="Genomic_DNA"/>
</dbReference>
<keyword evidence="4" id="KW-1185">Reference proteome</keyword>
<sequence>MPSKADRSANRRPTFPSRFNDMRAITVPPLLDDATATLEQQQLMVVRAIHTP</sequence>
<protein>
    <submittedName>
        <fullName evidence="2 3">Uncharacterized protein</fullName>
    </submittedName>
</protein>
<reference evidence="3" key="2">
    <citation type="submission" date="2020-05" db="UniProtKB">
        <authorList>
            <consortium name="EnsemblMetazoa"/>
        </authorList>
    </citation>
    <scope>IDENTIFICATION</scope>
</reference>